<dbReference type="OMA" id="HESTWTT"/>
<gene>
    <name evidence="1" type="ORF">WOLCODRAFT_105397</name>
</gene>
<dbReference type="AlphaFoldDB" id="A0A2H3JRR4"/>
<name>A0A2H3JRR4_WOLCO</name>
<proteinExistence type="predicted"/>
<reference evidence="1 2" key="1">
    <citation type="journal article" date="2012" name="Science">
        <title>The Paleozoic origin of enzymatic lignin decomposition reconstructed from 31 fungal genomes.</title>
        <authorList>
            <person name="Floudas D."/>
            <person name="Binder M."/>
            <person name="Riley R."/>
            <person name="Barry K."/>
            <person name="Blanchette R.A."/>
            <person name="Henrissat B."/>
            <person name="Martinez A.T."/>
            <person name="Otillar R."/>
            <person name="Spatafora J.W."/>
            <person name="Yadav J.S."/>
            <person name="Aerts A."/>
            <person name="Benoit I."/>
            <person name="Boyd A."/>
            <person name="Carlson A."/>
            <person name="Copeland A."/>
            <person name="Coutinho P.M."/>
            <person name="de Vries R.P."/>
            <person name="Ferreira P."/>
            <person name="Findley K."/>
            <person name="Foster B."/>
            <person name="Gaskell J."/>
            <person name="Glotzer D."/>
            <person name="Gorecki P."/>
            <person name="Heitman J."/>
            <person name="Hesse C."/>
            <person name="Hori C."/>
            <person name="Igarashi K."/>
            <person name="Jurgens J.A."/>
            <person name="Kallen N."/>
            <person name="Kersten P."/>
            <person name="Kohler A."/>
            <person name="Kuees U."/>
            <person name="Kumar T.K.A."/>
            <person name="Kuo A."/>
            <person name="LaButti K."/>
            <person name="Larrondo L.F."/>
            <person name="Lindquist E."/>
            <person name="Ling A."/>
            <person name="Lombard V."/>
            <person name="Lucas S."/>
            <person name="Lundell T."/>
            <person name="Martin R."/>
            <person name="McLaughlin D.J."/>
            <person name="Morgenstern I."/>
            <person name="Morin E."/>
            <person name="Murat C."/>
            <person name="Nagy L.G."/>
            <person name="Nolan M."/>
            <person name="Ohm R.A."/>
            <person name="Patyshakuliyeva A."/>
            <person name="Rokas A."/>
            <person name="Ruiz-Duenas F.J."/>
            <person name="Sabat G."/>
            <person name="Salamov A."/>
            <person name="Samejima M."/>
            <person name="Schmutz J."/>
            <person name="Slot J.C."/>
            <person name="St John F."/>
            <person name="Stenlid J."/>
            <person name="Sun H."/>
            <person name="Sun S."/>
            <person name="Syed K."/>
            <person name="Tsang A."/>
            <person name="Wiebenga A."/>
            <person name="Young D."/>
            <person name="Pisabarro A."/>
            <person name="Eastwood D.C."/>
            <person name="Martin F."/>
            <person name="Cullen D."/>
            <person name="Grigoriev I.V."/>
            <person name="Hibbett D.S."/>
        </authorList>
    </citation>
    <scope>NUCLEOTIDE SEQUENCE [LARGE SCALE GENOMIC DNA]</scope>
    <source>
        <strain evidence="1 2">MD-104</strain>
    </source>
</reference>
<evidence type="ECO:0000313" key="1">
    <source>
        <dbReference type="EMBL" id="PCH44621.1"/>
    </source>
</evidence>
<organism evidence="1 2">
    <name type="scientific">Wolfiporia cocos (strain MD-104)</name>
    <name type="common">Brown rot fungus</name>
    <dbReference type="NCBI Taxonomy" id="742152"/>
    <lineage>
        <taxon>Eukaryota</taxon>
        <taxon>Fungi</taxon>
        <taxon>Dikarya</taxon>
        <taxon>Basidiomycota</taxon>
        <taxon>Agaricomycotina</taxon>
        <taxon>Agaricomycetes</taxon>
        <taxon>Polyporales</taxon>
        <taxon>Phaeolaceae</taxon>
        <taxon>Wolfiporia</taxon>
    </lineage>
</organism>
<dbReference type="Proteomes" id="UP000218811">
    <property type="component" value="Unassembled WGS sequence"/>
</dbReference>
<dbReference type="EMBL" id="KB468168">
    <property type="protein sequence ID" value="PCH44621.1"/>
    <property type="molecule type" value="Genomic_DNA"/>
</dbReference>
<evidence type="ECO:0000313" key="2">
    <source>
        <dbReference type="Proteomes" id="UP000218811"/>
    </source>
</evidence>
<keyword evidence="2" id="KW-1185">Reference proteome</keyword>
<accession>A0A2H3JRR4</accession>
<sequence length="354" mass="39310">MKPAQMKFAQQSDDRRWSELVPPRTALTFAAVWDPVEGMITFSGAHLLESDSVDCVTVKLVRSDLPRDALDNQSQALTIDMLTHVAHLTKGRQGKFPCSWTCEAHTDTDTTMGSQFLPGWLAVPTRTNTGPNSPAFASSVALTALFESEAPDGDDVHWVGGIPLRCIPIRFEPSKSDDDESVTDEGFFEGRQLPTGSYASLPVFVDLQFHSAFSVTTTSTTNYVAVDFPEELTGYAFLDDMESWETVRGVDRSFCMNSPPFERKRRLRKIRVIGPRPTSTRPASPEEVLSREQYNHMHPAGTPPSPSIKRKGSIARARELLDKLGKCVKNEDDDGWVCVEVTQKVTHKVAHNIL</sequence>
<dbReference type="OrthoDB" id="3226552at2759"/>
<protein>
    <submittedName>
        <fullName evidence="1">Uncharacterized protein</fullName>
    </submittedName>
</protein>